<evidence type="ECO:0000313" key="3">
    <source>
        <dbReference type="EMBL" id="KAG1898042.1"/>
    </source>
</evidence>
<organism evidence="3 4">
    <name type="scientific">Suillus fuscotomentosus</name>
    <dbReference type="NCBI Taxonomy" id="1912939"/>
    <lineage>
        <taxon>Eukaryota</taxon>
        <taxon>Fungi</taxon>
        <taxon>Dikarya</taxon>
        <taxon>Basidiomycota</taxon>
        <taxon>Agaricomycotina</taxon>
        <taxon>Agaricomycetes</taxon>
        <taxon>Agaricomycetidae</taxon>
        <taxon>Boletales</taxon>
        <taxon>Suillineae</taxon>
        <taxon>Suillaceae</taxon>
        <taxon>Suillus</taxon>
    </lineage>
</organism>
<evidence type="ECO:0008006" key="5">
    <source>
        <dbReference type="Google" id="ProtNLM"/>
    </source>
</evidence>
<feature type="region of interest" description="Disordered" evidence="2">
    <location>
        <begin position="24"/>
        <end position="73"/>
    </location>
</feature>
<sequence length="832" mass="93638">MFDSDEDFPDDFVLDDQTLAILDKEESRFEESRRVDEPDLEDLPPPAKRQKLDTGPRQDFSAFSRSPDDTEDLPDITLCGDDTYKVELPQQSIISAPQATSNVNPSLIALERHLACLRKQKNELHKEKVRLQEELRHTLSAKLAKEGEVVILRKNIEKIAQDHAAQTAKLRAAKEESEAKQTQMQKEMKEEAERLKTLFTFKQHEIETSTRKSPWSARSKKAPMAPLATPVPLSLQMQRWDESGAVAGPSRIIQESPTRPRFGEIVNNERTRKPAVETRNLPSGFQLSTTPTKSRVTDLSKGKGKATDSNQKGPSQVQFDSGPPPASFHFESTQTNLFQAARDDGSGAAAQEDVFMTDSNVDTNFYSQDDVEMTDGAQDQQIHVTVDEESEEVDPHRWILDLHRLVLMHMEPTCRMTTFHALLGVSLSIGPTSDAYTSACSRILDVLANVPTQEHQAWELAAQAICGALIEMADILAVSNHITSLAALFSQLTQITYTLPAPHRYLLVYKATDSAEDRVPRILAVICSVIQDHISKLVIHDTEKSELGLLAKESLALLEALCWNTPSDLENMLAFVPRCPSVLSILLDSSRPVWFLFQSTRMLSQFSTRPVLFQPLLSFPDTEGQSQDYTRLPHVERMCSLLIDSSRTSNEADGIKRHILTFFAMLSEAHPTAHTIIIESQSVIPSIIVYLYGLSAPVWQGDEAMESDPQAASRVIRRMNQTTFLLHHLMFKAETPLRLRERLERAPRHYNGLVHLFVVTMGRLSFADVPEWVQEEDKQDLERVAGLAKDLLELLMDAPQMDAIWATYQEGPDEEMEDDEEVEARRLAANMI</sequence>
<keyword evidence="4" id="KW-1185">Reference proteome</keyword>
<dbReference type="PANTHER" id="PTHR28594">
    <property type="entry name" value="ATR-INTERACTING PROTEIN"/>
    <property type="match status" value="1"/>
</dbReference>
<dbReference type="Proteomes" id="UP001195769">
    <property type="component" value="Unassembled WGS sequence"/>
</dbReference>
<dbReference type="PANTHER" id="PTHR28594:SF1">
    <property type="entry name" value="ATR-INTERACTING PROTEIN"/>
    <property type="match status" value="1"/>
</dbReference>
<feature type="compositionally biased region" description="Polar residues" evidence="2">
    <location>
        <begin position="280"/>
        <end position="294"/>
    </location>
</feature>
<feature type="compositionally biased region" description="Basic and acidic residues" evidence="2">
    <location>
        <begin position="24"/>
        <end position="37"/>
    </location>
</feature>
<protein>
    <recommendedName>
        <fullName evidence="5">DNA repair protein Rad26</fullName>
    </recommendedName>
</protein>
<feature type="compositionally biased region" description="Polar residues" evidence="2">
    <location>
        <begin position="307"/>
        <end position="319"/>
    </location>
</feature>
<dbReference type="AlphaFoldDB" id="A0AAD4E1T5"/>
<feature type="coiled-coil region" evidence="1">
    <location>
        <begin position="107"/>
        <end position="194"/>
    </location>
</feature>
<dbReference type="GO" id="GO:0000077">
    <property type="term" value="P:DNA damage checkpoint signaling"/>
    <property type="evidence" value="ECO:0007669"/>
    <property type="project" value="InterPro"/>
</dbReference>
<evidence type="ECO:0000256" key="2">
    <source>
        <dbReference type="SAM" id="MobiDB-lite"/>
    </source>
</evidence>
<keyword evidence="1" id="KW-0175">Coiled coil</keyword>
<reference evidence="3" key="1">
    <citation type="journal article" date="2020" name="New Phytol.">
        <title>Comparative genomics reveals dynamic genome evolution in host specialist ectomycorrhizal fungi.</title>
        <authorList>
            <person name="Lofgren L.A."/>
            <person name="Nguyen N.H."/>
            <person name="Vilgalys R."/>
            <person name="Ruytinx J."/>
            <person name="Liao H.L."/>
            <person name="Branco S."/>
            <person name="Kuo A."/>
            <person name="LaButti K."/>
            <person name="Lipzen A."/>
            <person name="Andreopoulos W."/>
            <person name="Pangilinan J."/>
            <person name="Riley R."/>
            <person name="Hundley H."/>
            <person name="Na H."/>
            <person name="Barry K."/>
            <person name="Grigoriev I.V."/>
            <person name="Stajich J.E."/>
            <person name="Kennedy P.G."/>
        </authorList>
    </citation>
    <scope>NUCLEOTIDE SEQUENCE</scope>
    <source>
        <strain evidence="3">FC203</strain>
    </source>
</reference>
<dbReference type="GeneID" id="64656558"/>
<feature type="region of interest" description="Disordered" evidence="2">
    <location>
        <begin position="268"/>
        <end position="326"/>
    </location>
</feature>
<name>A0AAD4E1T5_9AGAM</name>
<dbReference type="EMBL" id="JABBWK010000042">
    <property type="protein sequence ID" value="KAG1898042.1"/>
    <property type="molecule type" value="Genomic_DNA"/>
</dbReference>
<dbReference type="RefSeq" id="XP_041223618.1">
    <property type="nucleotide sequence ID" value="XM_041362260.1"/>
</dbReference>
<evidence type="ECO:0000313" key="4">
    <source>
        <dbReference type="Proteomes" id="UP001195769"/>
    </source>
</evidence>
<gene>
    <name evidence="3" type="ORF">F5891DRAFT_1045731</name>
</gene>
<evidence type="ECO:0000256" key="1">
    <source>
        <dbReference type="SAM" id="Coils"/>
    </source>
</evidence>
<comment type="caution">
    <text evidence="3">The sequence shown here is derived from an EMBL/GenBank/DDBJ whole genome shotgun (WGS) entry which is preliminary data.</text>
</comment>
<accession>A0AAD4E1T5</accession>
<dbReference type="InterPro" id="IPR033349">
    <property type="entry name" value="ATRIP"/>
</dbReference>
<proteinExistence type="predicted"/>